<evidence type="ECO:0000313" key="3">
    <source>
        <dbReference type="EMBL" id="KMO43121.1"/>
    </source>
</evidence>
<feature type="transmembrane region" description="Helical" evidence="1">
    <location>
        <begin position="113"/>
        <end position="130"/>
    </location>
</feature>
<proteinExistence type="predicted"/>
<reference evidence="3 4" key="1">
    <citation type="submission" date="2015-03" db="EMBL/GenBank/DDBJ databases">
        <title>Genome sequencing of Methylobacterium variabile DSM 16961.</title>
        <authorList>
            <person name="Chaudhry V."/>
            <person name="Patil P.B."/>
        </authorList>
    </citation>
    <scope>NUCLEOTIDE SEQUENCE [LARGE SCALE GENOMIC DNA]</scope>
    <source>
        <strain evidence="3 4">DSM 16961</strain>
    </source>
</reference>
<feature type="domain" description="DUF1468" evidence="2">
    <location>
        <begin position="20"/>
        <end position="163"/>
    </location>
</feature>
<keyword evidence="1" id="KW-0812">Transmembrane</keyword>
<keyword evidence="1" id="KW-0472">Membrane</keyword>
<feature type="transmembrane region" description="Helical" evidence="1">
    <location>
        <begin position="82"/>
        <end position="101"/>
    </location>
</feature>
<dbReference type="Pfam" id="PF07331">
    <property type="entry name" value="TctB"/>
    <property type="match status" value="1"/>
</dbReference>
<organism evidence="3 4">
    <name type="scientific">Methylobacterium variabile</name>
    <dbReference type="NCBI Taxonomy" id="298794"/>
    <lineage>
        <taxon>Bacteria</taxon>
        <taxon>Pseudomonadati</taxon>
        <taxon>Pseudomonadota</taxon>
        <taxon>Alphaproteobacteria</taxon>
        <taxon>Hyphomicrobiales</taxon>
        <taxon>Methylobacteriaceae</taxon>
        <taxon>Methylobacterium</taxon>
    </lineage>
</organism>
<evidence type="ECO:0000259" key="2">
    <source>
        <dbReference type="Pfam" id="PF07331"/>
    </source>
</evidence>
<dbReference type="Proteomes" id="UP000035955">
    <property type="component" value="Unassembled WGS sequence"/>
</dbReference>
<feature type="transmembrane region" description="Helical" evidence="1">
    <location>
        <begin position="182"/>
        <end position="200"/>
    </location>
</feature>
<sequence length="218" mass="22290">MPARSDTHARGPIRGPRSVAGGLLLVGLAALALYLTRDLSQGTLRSMGPGMVPRMLAIGLGLSGLVLVGVGLVRAGHPLERFSLRGPVVILLAIATFALTIRPFPLGGITTPGLGLLGAGPLTVVIGGFASPEGRLRENLVLGLGLTACAMLLFGDLLNLPIPMFPEAYAALFPDGWSQDGRLRVTAGLLAGVAVALLLVGPRRSEARIGVAGQSRGA</sequence>
<protein>
    <submittedName>
        <fullName evidence="3">Tripartite tricarboxylate transporter TctB</fullName>
    </submittedName>
</protein>
<dbReference type="RefSeq" id="WP_048442282.1">
    <property type="nucleotide sequence ID" value="NZ_LABY01000007.1"/>
</dbReference>
<evidence type="ECO:0000256" key="1">
    <source>
        <dbReference type="SAM" id="Phobius"/>
    </source>
</evidence>
<comment type="caution">
    <text evidence="3">The sequence shown here is derived from an EMBL/GenBank/DDBJ whole genome shotgun (WGS) entry which is preliminary data.</text>
</comment>
<dbReference type="OrthoDB" id="7914375at2"/>
<feature type="transmembrane region" description="Helical" evidence="1">
    <location>
        <begin position="55"/>
        <end position="75"/>
    </location>
</feature>
<keyword evidence="4" id="KW-1185">Reference proteome</keyword>
<dbReference type="InterPro" id="IPR009936">
    <property type="entry name" value="DUF1468"/>
</dbReference>
<gene>
    <name evidence="3" type="ORF">VQ02_00985</name>
</gene>
<evidence type="ECO:0000313" key="4">
    <source>
        <dbReference type="Proteomes" id="UP000035955"/>
    </source>
</evidence>
<feature type="transmembrane region" description="Helical" evidence="1">
    <location>
        <begin position="142"/>
        <end position="162"/>
    </location>
</feature>
<name>A0A0J6VUZ1_9HYPH</name>
<keyword evidence="1" id="KW-1133">Transmembrane helix</keyword>
<accession>A0A0J6VUZ1</accession>
<dbReference type="PATRIC" id="fig|298794.3.peg.6961"/>
<dbReference type="EMBL" id="LABY01000007">
    <property type="protein sequence ID" value="KMO43121.1"/>
    <property type="molecule type" value="Genomic_DNA"/>
</dbReference>
<feature type="transmembrane region" description="Helical" evidence="1">
    <location>
        <begin position="18"/>
        <end position="35"/>
    </location>
</feature>
<dbReference type="AlphaFoldDB" id="A0A0J6VUZ1"/>